<evidence type="ECO:0000256" key="4">
    <source>
        <dbReference type="ARBA" id="ARBA00022964"/>
    </source>
</evidence>
<dbReference type="GO" id="GO:0031418">
    <property type="term" value="F:L-ascorbic acid binding"/>
    <property type="evidence" value="ECO:0007669"/>
    <property type="project" value="UniProtKB-KW"/>
</dbReference>
<dbReference type="AlphaFoldDB" id="A0A7S3AY00"/>
<dbReference type="GO" id="GO:0031543">
    <property type="term" value="F:peptidyl-proline dioxygenase activity"/>
    <property type="evidence" value="ECO:0007669"/>
    <property type="project" value="TreeGrafter"/>
</dbReference>
<evidence type="ECO:0000256" key="2">
    <source>
        <dbReference type="ARBA" id="ARBA00022723"/>
    </source>
</evidence>
<keyword evidence="6" id="KW-0408">Iron</keyword>
<keyword evidence="3" id="KW-0847">Vitamin C</keyword>
<dbReference type="GO" id="GO:0071456">
    <property type="term" value="P:cellular response to hypoxia"/>
    <property type="evidence" value="ECO:0007669"/>
    <property type="project" value="TreeGrafter"/>
</dbReference>
<evidence type="ECO:0000259" key="7">
    <source>
        <dbReference type="PROSITE" id="PS51471"/>
    </source>
</evidence>
<dbReference type="InterPro" id="IPR051559">
    <property type="entry name" value="HIF_prolyl_hydroxylases"/>
</dbReference>
<evidence type="ECO:0000256" key="6">
    <source>
        <dbReference type="ARBA" id="ARBA00023004"/>
    </source>
</evidence>
<evidence type="ECO:0000256" key="5">
    <source>
        <dbReference type="ARBA" id="ARBA00023002"/>
    </source>
</evidence>
<dbReference type="EMBL" id="HBHX01031260">
    <property type="protein sequence ID" value="CAE0116713.1"/>
    <property type="molecule type" value="Transcribed_RNA"/>
</dbReference>
<protein>
    <recommendedName>
        <fullName evidence="7">Fe2OG dioxygenase domain-containing protein</fullName>
    </recommendedName>
</protein>
<evidence type="ECO:0000256" key="3">
    <source>
        <dbReference type="ARBA" id="ARBA00022896"/>
    </source>
</evidence>
<comment type="cofactor">
    <cofactor evidence="1">
        <name>L-ascorbate</name>
        <dbReference type="ChEBI" id="CHEBI:38290"/>
    </cofactor>
</comment>
<dbReference type="PANTHER" id="PTHR12907">
    <property type="entry name" value="EGL NINE HOMOLOG-RELATED"/>
    <property type="match status" value="1"/>
</dbReference>
<sequence length="343" mass="38282">MQAKLSHMAHTEALQAACMQFNEAMTAHCMRAVTERDARVVRLADDRGAEALHAFRQVGALEPPWVEWKRSKVRHAVRELMSSLEQTRPNREFALRARIVRTATDAQYTQQRKPPQSFALPDVEHVISVRDVERLRRGSALVLDPNPPLLGPREMAEAHAELAKHVREGGVMLSHNPCNAGSHHGMLPVSGSGTRLGASTCQLLRKLAALPALVDRHGWPRRLAVPPMVQLGYYPGGSGACYRPHLDRQPGEVNNRRELTFLVYVNTVWDAERCGGCLRLHPSVADGGPAIDVEPWAGRVVVFESGNQVHEVLPSNAGSERLALTLWVEYDDEWQPQNFPRRE</sequence>
<accession>A0A7S3AY00</accession>
<dbReference type="GO" id="GO:0008198">
    <property type="term" value="F:ferrous iron binding"/>
    <property type="evidence" value="ECO:0007669"/>
    <property type="project" value="TreeGrafter"/>
</dbReference>
<dbReference type="PROSITE" id="PS51471">
    <property type="entry name" value="FE2OG_OXY"/>
    <property type="match status" value="1"/>
</dbReference>
<dbReference type="InterPro" id="IPR005123">
    <property type="entry name" value="Oxoglu/Fe-dep_dioxygenase_dom"/>
</dbReference>
<name>A0A7S3AY00_9EUKA</name>
<reference evidence="8" key="1">
    <citation type="submission" date="2021-01" db="EMBL/GenBank/DDBJ databases">
        <authorList>
            <person name="Corre E."/>
            <person name="Pelletier E."/>
            <person name="Niang G."/>
            <person name="Scheremetjew M."/>
            <person name="Finn R."/>
            <person name="Kale V."/>
            <person name="Holt S."/>
            <person name="Cochrane G."/>
            <person name="Meng A."/>
            <person name="Brown T."/>
            <person name="Cohen L."/>
        </authorList>
    </citation>
    <scope>NUCLEOTIDE SEQUENCE</scope>
    <source>
        <strain evidence="8">CCMP281</strain>
    </source>
</reference>
<gene>
    <name evidence="8" type="ORF">HERI1096_LOCUS17398</name>
</gene>
<feature type="domain" description="Fe2OG dioxygenase" evidence="7">
    <location>
        <begin position="225"/>
        <end position="330"/>
    </location>
</feature>
<dbReference type="InterPro" id="IPR006620">
    <property type="entry name" value="Pro_4_hyd_alph"/>
</dbReference>
<dbReference type="PANTHER" id="PTHR12907:SF26">
    <property type="entry name" value="HIF PROLYL HYDROXYLASE, ISOFORM C"/>
    <property type="match status" value="1"/>
</dbReference>
<dbReference type="InterPro" id="IPR044862">
    <property type="entry name" value="Pro_4_hyd_alph_FE2OG_OXY"/>
</dbReference>
<keyword evidence="2" id="KW-0479">Metal-binding</keyword>
<evidence type="ECO:0000256" key="1">
    <source>
        <dbReference type="ARBA" id="ARBA00001961"/>
    </source>
</evidence>
<proteinExistence type="predicted"/>
<organism evidence="8">
    <name type="scientific">Haptolina ericina</name>
    <dbReference type="NCBI Taxonomy" id="156174"/>
    <lineage>
        <taxon>Eukaryota</taxon>
        <taxon>Haptista</taxon>
        <taxon>Haptophyta</taxon>
        <taxon>Prymnesiophyceae</taxon>
        <taxon>Prymnesiales</taxon>
        <taxon>Prymnesiaceae</taxon>
        <taxon>Haptolina</taxon>
    </lineage>
</organism>
<keyword evidence="4" id="KW-0223">Dioxygenase</keyword>
<dbReference type="Gene3D" id="2.60.120.620">
    <property type="entry name" value="q2cbj1_9rhob like domain"/>
    <property type="match status" value="1"/>
</dbReference>
<evidence type="ECO:0000313" key="8">
    <source>
        <dbReference type="EMBL" id="CAE0116713.1"/>
    </source>
</evidence>
<dbReference type="Pfam" id="PF13640">
    <property type="entry name" value="2OG-FeII_Oxy_3"/>
    <property type="match status" value="1"/>
</dbReference>
<dbReference type="SMART" id="SM00702">
    <property type="entry name" value="P4Hc"/>
    <property type="match status" value="1"/>
</dbReference>
<keyword evidence="5" id="KW-0560">Oxidoreductase</keyword>